<dbReference type="SMART" id="SM00304">
    <property type="entry name" value="HAMP"/>
    <property type="match status" value="1"/>
</dbReference>
<dbReference type="Pfam" id="PF00015">
    <property type="entry name" value="MCPsignal"/>
    <property type="match status" value="1"/>
</dbReference>
<comment type="similarity">
    <text evidence="5">Belongs to the methyl-accepting chemotaxis (MCP) protein family.</text>
</comment>
<dbReference type="Pfam" id="PF05227">
    <property type="entry name" value="CHASE3"/>
    <property type="match status" value="1"/>
</dbReference>
<reference evidence="12" key="1">
    <citation type="journal article" date="2019" name="Int. J. Syst. Evol. Microbiol.">
        <title>The Global Catalogue of Microorganisms (GCM) 10K type strain sequencing project: providing services to taxonomists for standard genome sequencing and annotation.</title>
        <authorList>
            <consortium name="The Broad Institute Genomics Platform"/>
            <consortium name="The Broad Institute Genome Sequencing Center for Infectious Disease"/>
            <person name="Wu L."/>
            <person name="Ma J."/>
        </authorList>
    </citation>
    <scope>NUCLEOTIDE SEQUENCE [LARGE SCALE GENOMIC DNA]</scope>
    <source>
        <strain evidence="12">KCTC 33522</strain>
    </source>
</reference>
<feature type="domain" description="Methyl-accepting transducer" evidence="9">
    <location>
        <begin position="305"/>
        <end position="562"/>
    </location>
</feature>
<keyword evidence="2" id="KW-1003">Cell membrane</keyword>
<feature type="transmembrane region" description="Helical" evidence="8">
    <location>
        <begin position="210"/>
        <end position="231"/>
    </location>
</feature>
<evidence type="ECO:0000256" key="5">
    <source>
        <dbReference type="ARBA" id="ARBA00029447"/>
    </source>
</evidence>
<evidence type="ECO:0000259" key="9">
    <source>
        <dbReference type="PROSITE" id="PS50111"/>
    </source>
</evidence>
<organism evidence="11 12">
    <name type="scientific">Kurthia populi</name>
    <dbReference type="NCBI Taxonomy" id="1562132"/>
    <lineage>
        <taxon>Bacteria</taxon>
        <taxon>Bacillati</taxon>
        <taxon>Bacillota</taxon>
        <taxon>Bacilli</taxon>
        <taxon>Bacillales</taxon>
        <taxon>Caryophanaceae</taxon>
        <taxon>Kurthia</taxon>
    </lineage>
</organism>
<dbReference type="PROSITE" id="PS50885">
    <property type="entry name" value="HAMP"/>
    <property type="match status" value="1"/>
</dbReference>
<sequence>MIIDTKENKSSVKKGLFNTTFKKMWPLFLLRWRIVMTFAALSLLLVAMLVLSYNNLEKLKDELKLFNGDTLKTQLEVNSLSGKLAAITALEKTYIITGNTNERALYDEQAASFTTQVEKLQEKFSRSNNELKHLETILAYYTTYTNTANSAMAIRETEGLSAAKEYVSRGAGQKAMTNVNTQINYMKNALNEKSSKKLVTLENSTTLSELIFFILTLLAIIVLSITGFLLFRSIKRNTARIQAAIDDMANNGGDLTQRIHISTRDEFAQIGQSTNSLIESIADLVGNIDTLAHDVAANGAQLKTSAAQSADIIQSIAQSSNVISESSENTIINMNAAAQKMEMLHSAATHLSNDTNDMKISADAMIQAANEGYASVQNAANMMMEIEETIANTTGTVQKLGDRSSQITSIIQTITEIADQTNLLALNASIEAARAGEAGKGFSVVADEVRNLAESSQQAANEVATMIHAIQREIHTIIEQNETGVTKVIQGVNLTNTTTSSLDIIVAQTNETLMIIDDMAQKIETFENHSEHVTQAFIEVNIIAEENAMQAEENAQSAEEGARSVDAIYDAVENLSTQSNALQKKIAAFKIS</sequence>
<dbReference type="InterPro" id="IPR007891">
    <property type="entry name" value="CHASE3"/>
</dbReference>
<evidence type="ECO:0000313" key="11">
    <source>
        <dbReference type="EMBL" id="MFD2870329.1"/>
    </source>
</evidence>
<feature type="domain" description="HAMP" evidence="10">
    <location>
        <begin position="232"/>
        <end position="286"/>
    </location>
</feature>
<evidence type="ECO:0000256" key="8">
    <source>
        <dbReference type="SAM" id="Phobius"/>
    </source>
</evidence>
<evidence type="ECO:0000256" key="4">
    <source>
        <dbReference type="ARBA" id="ARBA00023224"/>
    </source>
</evidence>
<dbReference type="RefSeq" id="WP_380148963.1">
    <property type="nucleotide sequence ID" value="NZ_JBHUOR010000138.1"/>
</dbReference>
<dbReference type="CDD" id="cd06225">
    <property type="entry name" value="HAMP"/>
    <property type="match status" value="1"/>
</dbReference>
<evidence type="ECO:0000259" key="10">
    <source>
        <dbReference type="PROSITE" id="PS50885"/>
    </source>
</evidence>
<dbReference type="PANTHER" id="PTHR32089">
    <property type="entry name" value="METHYL-ACCEPTING CHEMOTAXIS PROTEIN MCPB"/>
    <property type="match status" value="1"/>
</dbReference>
<dbReference type="EMBL" id="JBHUOR010000138">
    <property type="protein sequence ID" value="MFD2870329.1"/>
    <property type="molecule type" value="Genomic_DNA"/>
</dbReference>
<evidence type="ECO:0000256" key="3">
    <source>
        <dbReference type="ARBA" id="ARBA00023136"/>
    </source>
</evidence>
<keyword evidence="7" id="KW-0175">Coiled coil</keyword>
<evidence type="ECO:0000256" key="6">
    <source>
        <dbReference type="PROSITE-ProRule" id="PRU00284"/>
    </source>
</evidence>
<dbReference type="PROSITE" id="PS50111">
    <property type="entry name" value="CHEMOTAXIS_TRANSDUC_2"/>
    <property type="match status" value="1"/>
</dbReference>
<dbReference type="Gene3D" id="6.10.340.10">
    <property type="match status" value="1"/>
</dbReference>
<dbReference type="InterPro" id="IPR003660">
    <property type="entry name" value="HAMP_dom"/>
</dbReference>
<keyword evidence="8" id="KW-1133">Transmembrane helix</keyword>
<evidence type="ECO:0000256" key="7">
    <source>
        <dbReference type="SAM" id="Coils"/>
    </source>
</evidence>
<accession>A0ABW5Y4Q0</accession>
<keyword evidence="3 8" id="KW-0472">Membrane</keyword>
<evidence type="ECO:0000313" key="12">
    <source>
        <dbReference type="Proteomes" id="UP001597568"/>
    </source>
</evidence>
<dbReference type="PANTHER" id="PTHR32089:SF112">
    <property type="entry name" value="LYSOZYME-LIKE PROTEIN-RELATED"/>
    <property type="match status" value="1"/>
</dbReference>
<keyword evidence="8" id="KW-0812">Transmembrane</keyword>
<feature type="transmembrane region" description="Helical" evidence="8">
    <location>
        <begin position="32"/>
        <end position="53"/>
    </location>
</feature>
<feature type="coiled-coil region" evidence="7">
    <location>
        <begin position="103"/>
        <end position="137"/>
    </location>
</feature>
<dbReference type="Proteomes" id="UP001597568">
    <property type="component" value="Unassembled WGS sequence"/>
</dbReference>
<keyword evidence="12" id="KW-1185">Reference proteome</keyword>
<dbReference type="Gene3D" id="1.10.287.950">
    <property type="entry name" value="Methyl-accepting chemotaxis protein"/>
    <property type="match status" value="1"/>
</dbReference>
<dbReference type="InterPro" id="IPR004089">
    <property type="entry name" value="MCPsignal_dom"/>
</dbReference>
<comment type="subcellular location">
    <subcellularLocation>
        <location evidence="1">Cell membrane</location>
    </subcellularLocation>
</comment>
<dbReference type="Pfam" id="PF00672">
    <property type="entry name" value="HAMP"/>
    <property type="match status" value="1"/>
</dbReference>
<protein>
    <submittedName>
        <fullName evidence="11">Methyl-accepting chemotaxis protein</fullName>
    </submittedName>
</protein>
<evidence type="ECO:0000256" key="2">
    <source>
        <dbReference type="ARBA" id="ARBA00022475"/>
    </source>
</evidence>
<dbReference type="SUPFAM" id="SSF58104">
    <property type="entry name" value="Methyl-accepting chemotaxis protein (MCP) signaling domain"/>
    <property type="match status" value="1"/>
</dbReference>
<keyword evidence="4 6" id="KW-0807">Transducer</keyword>
<name>A0ABW5Y4Q0_9BACL</name>
<comment type="caution">
    <text evidence="11">The sequence shown here is derived from an EMBL/GenBank/DDBJ whole genome shotgun (WGS) entry which is preliminary data.</text>
</comment>
<evidence type="ECO:0000256" key="1">
    <source>
        <dbReference type="ARBA" id="ARBA00004236"/>
    </source>
</evidence>
<gene>
    <name evidence="11" type="ORF">ACFSY7_17695</name>
</gene>
<proteinExistence type="inferred from homology"/>
<dbReference type="SMART" id="SM00283">
    <property type="entry name" value="MA"/>
    <property type="match status" value="1"/>
</dbReference>